<name>A0A3S0PRL4_9FLAO</name>
<proteinExistence type="predicted"/>
<organism evidence="1 2">
    <name type="scientific">Chryseobacterium arthrosphaerae</name>
    <dbReference type="NCBI Taxonomy" id="651561"/>
    <lineage>
        <taxon>Bacteria</taxon>
        <taxon>Pseudomonadati</taxon>
        <taxon>Bacteroidota</taxon>
        <taxon>Flavobacteriia</taxon>
        <taxon>Flavobacteriales</taxon>
        <taxon>Weeksellaceae</taxon>
        <taxon>Chryseobacterium group</taxon>
        <taxon>Chryseobacterium</taxon>
    </lineage>
</organism>
<sequence>MQKNDSVIAAQGYKVVCCSGCQRFDANMGIDNTLIEVVEVDFLKPETLKNIPEILREPYLMHSMSTANDYEMRKAMRRNSLNI</sequence>
<dbReference type="EMBL" id="RYFC01000001">
    <property type="protein sequence ID" value="RTZ49230.1"/>
    <property type="molecule type" value="Genomic_DNA"/>
</dbReference>
<gene>
    <name evidence="1" type="ORF">EJ377_00120</name>
</gene>
<reference evidence="1 2" key="1">
    <citation type="submission" date="2018-12" db="EMBL/GenBank/DDBJ databases">
        <title>Draft Genome Sequence of Chryseobacterium arthrosphaerae strain ED882-96 Isolated from the Blood of a Patient with Liver Cirrhosis in Taiwan.</title>
        <authorList>
            <person name="Lin J.-N."/>
            <person name="Lai C.-H."/>
            <person name="Yang C.-H."/>
            <person name="Huang Y.-H."/>
        </authorList>
    </citation>
    <scope>NUCLEOTIDE SEQUENCE [LARGE SCALE GENOMIC DNA]</scope>
    <source>
        <strain evidence="1 2">ED882-96</strain>
    </source>
</reference>
<dbReference type="Proteomes" id="UP000276953">
    <property type="component" value="Unassembled WGS sequence"/>
</dbReference>
<accession>A0A3S0PRL4</accession>
<evidence type="ECO:0000313" key="1">
    <source>
        <dbReference type="EMBL" id="RTZ49230.1"/>
    </source>
</evidence>
<comment type="caution">
    <text evidence="1">The sequence shown here is derived from an EMBL/GenBank/DDBJ whole genome shotgun (WGS) entry which is preliminary data.</text>
</comment>
<evidence type="ECO:0000313" key="2">
    <source>
        <dbReference type="Proteomes" id="UP000276953"/>
    </source>
</evidence>
<protein>
    <submittedName>
        <fullName evidence="1">Uncharacterized protein</fullName>
    </submittedName>
</protein>
<dbReference type="AlphaFoldDB" id="A0A3S0PRL4"/>